<dbReference type="GO" id="GO:0003677">
    <property type="term" value="F:DNA binding"/>
    <property type="evidence" value="ECO:0007669"/>
    <property type="project" value="UniProtKB-KW"/>
</dbReference>
<feature type="coiled-coil region" evidence="2">
    <location>
        <begin position="85"/>
        <end position="112"/>
    </location>
</feature>
<dbReference type="PANTHER" id="PTHR30204:SF93">
    <property type="entry name" value="HTH MERR-TYPE DOMAIN-CONTAINING PROTEIN"/>
    <property type="match status" value="1"/>
</dbReference>
<dbReference type="KEGG" id="nao:Y958_06505"/>
<evidence type="ECO:0000256" key="2">
    <source>
        <dbReference type="SAM" id="Coils"/>
    </source>
</evidence>
<evidence type="ECO:0000259" key="3">
    <source>
        <dbReference type="PROSITE" id="PS50937"/>
    </source>
</evidence>
<dbReference type="InterPro" id="IPR000551">
    <property type="entry name" value="MerR-type_HTH_dom"/>
</dbReference>
<dbReference type="Gene3D" id="1.10.1660.10">
    <property type="match status" value="1"/>
</dbReference>
<dbReference type="SUPFAM" id="SSF46955">
    <property type="entry name" value="Putative DNA-binding domain"/>
    <property type="match status" value="1"/>
</dbReference>
<dbReference type="GO" id="GO:0003700">
    <property type="term" value="F:DNA-binding transcription factor activity"/>
    <property type="evidence" value="ECO:0007669"/>
    <property type="project" value="InterPro"/>
</dbReference>
<name>A0A248JP37_9PROT</name>
<dbReference type="Proteomes" id="UP000197153">
    <property type="component" value="Chromosome 1"/>
</dbReference>
<reference evidence="4 5" key="1">
    <citation type="submission" date="2017-06" db="EMBL/GenBank/DDBJ databases">
        <title>Complete genome sequence of Nitrospirillum amazonense strain CBAmC, an endophytic nitrogen-fixing and plant growth-promoting bacterium, isolated from sugarcane.</title>
        <authorList>
            <person name="Schwab S."/>
            <person name="dos Santos Teixeira K.R."/>
            <person name="Simoes Araujo J.L."/>
            <person name="Soares Vidal M."/>
            <person name="Borges de Freitas H.R."/>
            <person name="Rivello Crivelaro A.L."/>
            <person name="Bueno de Camargo Nunes A."/>
            <person name="dos Santos C.M."/>
            <person name="Palmeira da Silva Rosa D."/>
            <person name="da Silva Padilha D."/>
            <person name="da Silva E."/>
            <person name="Araujo Terra L."/>
            <person name="Soares Mendes V."/>
            <person name="Farinelli L."/>
            <person name="Magalhaes Cruz L."/>
            <person name="Baldani J.I."/>
        </authorList>
    </citation>
    <scope>NUCLEOTIDE SEQUENCE [LARGE SCALE GENOMIC DNA]</scope>
    <source>
        <strain evidence="4 5">CBAmC</strain>
    </source>
</reference>
<dbReference type="InterPro" id="IPR047057">
    <property type="entry name" value="MerR_fam"/>
</dbReference>
<dbReference type="InterPro" id="IPR009061">
    <property type="entry name" value="DNA-bd_dom_put_sf"/>
</dbReference>
<accession>A0A248JP37</accession>
<gene>
    <name evidence="4" type="ORF">Y958_06505</name>
</gene>
<dbReference type="Pfam" id="PF13411">
    <property type="entry name" value="MerR_1"/>
    <property type="match status" value="1"/>
</dbReference>
<dbReference type="PROSITE" id="PS00552">
    <property type="entry name" value="HTH_MERR_1"/>
    <property type="match status" value="1"/>
</dbReference>
<keyword evidence="2" id="KW-0175">Coiled coil</keyword>
<protein>
    <recommendedName>
        <fullName evidence="3">HTH merR-type domain-containing protein</fullName>
    </recommendedName>
</protein>
<dbReference type="PROSITE" id="PS50937">
    <property type="entry name" value="HTH_MERR_2"/>
    <property type="match status" value="1"/>
</dbReference>
<dbReference type="SMART" id="SM00422">
    <property type="entry name" value="HTH_MERR"/>
    <property type="match status" value="1"/>
</dbReference>
<dbReference type="PRINTS" id="PR00040">
    <property type="entry name" value="HTHMERR"/>
</dbReference>
<proteinExistence type="predicted"/>
<dbReference type="CDD" id="cd00592">
    <property type="entry name" value="HTH_MerR-like"/>
    <property type="match status" value="1"/>
</dbReference>
<organism evidence="4 5">
    <name type="scientific">Nitrospirillum viridazoti CBAmc</name>
    <dbReference type="NCBI Taxonomy" id="1441467"/>
    <lineage>
        <taxon>Bacteria</taxon>
        <taxon>Pseudomonadati</taxon>
        <taxon>Pseudomonadota</taxon>
        <taxon>Alphaproteobacteria</taxon>
        <taxon>Rhodospirillales</taxon>
        <taxon>Azospirillaceae</taxon>
        <taxon>Nitrospirillum</taxon>
        <taxon>Nitrospirillum viridazoti</taxon>
    </lineage>
</organism>
<feature type="domain" description="HTH merR-type" evidence="3">
    <location>
        <begin position="11"/>
        <end position="79"/>
    </location>
</feature>
<evidence type="ECO:0000256" key="1">
    <source>
        <dbReference type="ARBA" id="ARBA00023125"/>
    </source>
</evidence>
<evidence type="ECO:0000313" key="4">
    <source>
        <dbReference type="EMBL" id="ASG20503.1"/>
    </source>
</evidence>
<dbReference type="RefSeq" id="WP_088871359.1">
    <property type="nucleotide sequence ID" value="NZ_CP022110.1"/>
</dbReference>
<evidence type="ECO:0000313" key="5">
    <source>
        <dbReference type="Proteomes" id="UP000197153"/>
    </source>
</evidence>
<dbReference type="EMBL" id="CP022110">
    <property type="protein sequence ID" value="ASG20503.1"/>
    <property type="molecule type" value="Genomic_DNA"/>
</dbReference>
<sequence length="276" mass="29995">MEQRKPPATAGLGPGDVAAKLGVTPKALRVYERAGLLTPERRAGGWRRYTREDLARLHQILALKGLGLSLRQIGEVLAGDGADLIQTLGLQSRHLENQIAALRQRLDAVTHARQRLAAGEPLSVDELINLARQATAPQTLTTDDVRRLLIELVESRGLEPEIARLRLSMAERLKGTGVDLPTLRHRISQALTTAERLRQAKHTAASPAVRDLVREWREIVALVGEANGEALSATFGTDMRQLAQDFQTASPLSAAFTFLTEALATTPPTTLPGEKA</sequence>
<dbReference type="PANTHER" id="PTHR30204">
    <property type="entry name" value="REDOX-CYCLING DRUG-SENSING TRANSCRIPTIONAL ACTIVATOR SOXR"/>
    <property type="match status" value="1"/>
</dbReference>
<keyword evidence="1" id="KW-0238">DNA-binding</keyword>
<dbReference type="AlphaFoldDB" id="A0A248JP37"/>
<keyword evidence="5" id="KW-1185">Reference proteome</keyword>